<feature type="domain" description="RmlD-like substrate binding" evidence="7">
    <location>
        <begin position="3"/>
        <end position="277"/>
    </location>
</feature>
<sequence>MKKVLVTGASGQLGQCIRKLSSRYQEFEFTFTTSEDLDLTLFGVVSAYFRNNNFDYCINCSAYTKVEQAESEQEMAYLVNAEAVKNLAETCCENECTLIHFSTDYVFDGKKEIPYTEEDETAPLNVYGASKLMGEEYIRKHMDRYFIFRTSWLYSDIGHNFFNTIRKKAAAGETLNITTSQKGTPTNAYDLAGFVLELMASGSQKYGTYHYSNQGEATWYDFAAEILALSDSRTELKENNDFQTIATRPAYSVLNKKRAEEAFGIPILHWRESLEKLFLGLD</sequence>
<evidence type="ECO:0000313" key="8">
    <source>
        <dbReference type="EMBL" id="SEE39296.1"/>
    </source>
</evidence>
<comment type="function">
    <text evidence="6">Catalyzes the reduction of dTDP-6-deoxy-L-lyxo-4-hexulose to yield dTDP-L-rhamnose.</text>
</comment>
<dbReference type="InterPro" id="IPR036291">
    <property type="entry name" value="NAD(P)-bd_dom_sf"/>
</dbReference>
<keyword evidence="6" id="KW-0521">NADP</keyword>
<dbReference type="SUPFAM" id="SSF51735">
    <property type="entry name" value="NAD(P)-binding Rossmann-fold domains"/>
    <property type="match status" value="1"/>
</dbReference>
<evidence type="ECO:0000256" key="5">
    <source>
        <dbReference type="ARBA" id="ARBA00048200"/>
    </source>
</evidence>
<comment type="pathway">
    <text evidence="1 6">Carbohydrate biosynthesis; dTDP-L-rhamnose biosynthesis.</text>
</comment>
<dbReference type="InterPro" id="IPR029903">
    <property type="entry name" value="RmlD-like-bd"/>
</dbReference>
<keyword evidence="6" id="KW-0560">Oxidoreductase</keyword>
<dbReference type="AlphaFoldDB" id="A0A1H5IGH6"/>
<dbReference type="PANTHER" id="PTHR10491:SF4">
    <property type="entry name" value="METHIONINE ADENOSYLTRANSFERASE 2 SUBUNIT BETA"/>
    <property type="match status" value="1"/>
</dbReference>
<gene>
    <name evidence="8" type="ORF">SAMN04488034_101424</name>
</gene>
<dbReference type="OrthoDB" id="9803892at2"/>
<dbReference type="Proteomes" id="UP000199448">
    <property type="component" value="Unassembled WGS sequence"/>
</dbReference>
<dbReference type="GO" id="GO:0008831">
    <property type="term" value="F:dTDP-4-dehydrorhamnose reductase activity"/>
    <property type="evidence" value="ECO:0007669"/>
    <property type="project" value="UniProtKB-EC"/>
</dbReference>
<evidence type="ECO:0000259" key="7">
    <source>
        <dbReference type="Pfam" id="PF04321"/>
    </source>
</evidence>
<dbReference type="Gene3D" id="3.40.50.720">
    <property type="entry name" value="NAD(P)-binding Rossmann-like Domain"/>
    <property type="match status" value="1"/>
</dbReference>
<comment type="similarity">
    <text evidence="2 6">Belongs to the dTDP-4-dehydrorhamnose reductase family.</text>
</comment>
<dbReference type="Pfam" id="PF04321">
    <property type="entry name" value="RmlD_sub_bind"/>
    <property type="match status" value="1"/>
</dbReference>
<evidence type="ECO:0000256" key="2">
    <source>
        <dbReference type="ARBA" id="ARBA00010944"/>
    </source>
</evidence>
<evidence type="ECO:0000256" key="3">
    <source>
        <dbReference type="ARBA" id="ARBA00012929"/>
    </source>
</evidence>
<dbReference type="EMBL" id="FNUG01000001">
    <property type="protein sequence ID" value="SEE39296.1"/>
    <property type="molecule type" value="Genomic_DNA"/>
</dbReference>
<dbReference type="GO" id="GO:0019305">
    <property type="term" value="P:dTDP-rhamnose biosynthetic process"/>
    <property type="evidence" value="ECO:0007669"/>
    <property type="project" value="UniProtKB-UniPathway"/>
</dbReference>
<proteinExistence type="inferred from homology"/>
<dbReference type="STRING" id="390640.SAMN04488034_101424"/>
<dbReference type="RefSeq" id="WP_093111252.1">
    <property type="nucleotide sequence ID" value="NZ_FNGG01000001.1"/>
</dbReference>
<evidence type="ECO:0000313" key="9">
    <source>
        <dbReference type="Proteomes" id="UP000199448"/>
    </source>
</evidence>
<keyword evidence="9" id="KW-1185">Reference proteome</keyword>
<dbReference type="UniPathway" id="UPA00124"/>
<evidence type="ECO:0000256" key="1">
    <source>
        <dbReference type="ARBA" id="ARBA00004781"/>
    </source>
</evidence>
<dbReference type="InterPro" id="IPR005913">
    <property type="entry name" value="dTDP_dehydrorham_reduct"/>
</dbReference>
<organism evidence="8 9">
    <name type="scientific">Salinimicrobium catena</name>
    <dbReference type="NCBI Taxonomy" id="390640"/>
    <lineage>
        <taxon>Bacteria</taxon>
        <taxon>Pseudomonadati</taxon>
        <taxon>Bacteroidota</taxon>
        <taxon>Flavobacteriia</taxon>
        <taxon>Flavobacteriales</taxon>
        <taxon>Flavobacteriaceae</taxon>
        <taxon>Salinimicrobium</taxon>
    </lineage>
</organism>
<evidence type="ECO:0000256" key="4">
    <source>
        <dbReference type="ARBA" id="ARBA00017099"/>
    </source>
</evidence>
<dbReference type="Gene3D" id="3.90.25.10">
    <property type="entry name" value="UDP-galactose 4-epimerase, domain 1"/>
    <property type="match status" value="1"/>
</dbReference>
<dbReference type="PANTHER" id="PTHR10491">
    <property type="entry name" value="DTDP-4-DEHYDRORHAMNOSE REDUCTASE"/>
    <property type="match status" value="1"/>
</dbReference>
<comment type="catalytic activity">
    <reaction evidence="5">
        <text>dTDP-beta-L-rhamnose + NADP(+) = dTDP-4-dehydro-beta-L-rhamnose + NADPH + H(+)</text>
        <dbReference type="Rhea" id="RHEA:21796"/>
        <dbReference type="ChEBI" id="CHEBI:15378"/>
        <dbReference type="ChEBI" id="CHEBI:57510"/>
        <dbReference type="ChEBI" id="CHEBI:57783"/>
        <dbReference type="ChEBI" id="CHEBI:58349"/>
        <dbReference type="ChEBI" id="CHEBI:62830"/>
        <dbReference type="EC" id="1.1.1.133"/>
    </reaction>
</comment>
<dbReference type="GO" id="GO:0005829">
    <property type="term" value="C:cytosol"/>
    <property type="evidence" value="ECO:0007669"/>
    <property type="project" value="TreeGrafter"/>
</dbReference>
<dbReference type="CDD" id="cd05254">
    <property type="entry name" value="dTDP_HR_like_SDR_e"/>
    <property type="match status" value="1"/>
</dbReference>
<name>A0A1H5IGH6_9FLAO</name>
<reference evidence="8 9" key="1">
    <citation type="submission" date="2016-10" db="EMBL/GenBank/DDBJ databases">
        <authorList>
            <person name="de Groot N.N."/>
        </authorList>
    </citation>
    <scope>NUCLEOTIDE SEQUENCE [LARGE SCALE GENOMIC DNA]</scope>
    <source>
        <strain evidence="8 9">DSM 23553</strain>
    </source>
</reference>
<protein>
    <recommendedName>
        <fullName evidence="4 6">dTDP-4-dehydrorhamnose reductase</fullName>
        <ecNumber evidence="3 6">1.1.1.133</ecNumber>
    </recommendedName>
</protein>
<evidence type="ECO:0000256" key="6">
    <source>
        <dbReference type="RuleBase" id="RU364082"/>
    </source>
</evidence>
<accession>A0A1H5IGH6</accession>
<dbReference type="EC" id="1.1.1.133" evidence="3 6"/>
<dbReference type="NCBIfam" id="TIGR01214">
    <property type="entry name" value="rmlD"/>
    <property type="match status" value="1"/>
</dbReference>